<keyword evidence="3" id="KW-0805">Transcription regulation</keyword>
<feature type="DNA-binding region" description="OmpR/PhoB-type" evidence="6">
    <location>
        <begin position="7"/>
        <end position="111"/>
    </location>
</feature>
<evidence type="ECO:0000256" key="2">
    <source>
        <dbReference type="ARBA" id="ARBA00023012"/>
    </source>
</evidence>
<dbReference type="SMART" id="SM00028">
    <property type="entry name" value="TPR"/>
    <property type="match status" value="5"/>
</dbReference>
<dbReference type="GO" id="GO:0003677">
    <property type="term" value="F:DNA binding"/>
    <property type="evidence" value="ECO:0007669"/>
    <property type="project" value="UniProtKB-UniRule"/>
</dbReference>
<keyword evidence="2" id="KW-0902">Two-component regulatory system</keyword>
<dbReference type="InterPro" id="IPR019734">
    <property type="entry name" value="TPR_rpt"/>
</dbReference>
<dbReference type="EMBL" id="CP029078">
    <property type="protein sequence ID" value="QCN86645.1"/>
    <property type="molecule type" value="Genomic_DNA"/>
</dbReference>
<dbReference type="SUPFAM" id="SSF48452">
    <property type="entry name" value="TPR-like"/>
    <property type="match status" value="3"/>
</dbReference>
<protein>
    <submittedName>
        <fullName evidence="9">Tetratricopeptide repeat protein</fullName>
    </submittedName>
    <submittedName>
        <fullName evidence="10">Transcriptional regulator, SARP family protein</fullName>
    </submittedName>
</protein>
<gene>
    <name evidence="10" type="ORF">DDJ31_18045</name>
    <name evidence="9" type="ORF">ELQ87_21225</name>
</gene>
<dbReference type="Gene3D" id="1.10.10.10">
    <property type="entry name" value="Winged helix-like DNA-binding domain superfamily/Winged helix DNA-binding domain"/>
    <property type="match status" value="1"/>
</dbReference>
<evidence type="ECO:0000313" key="12">
    <source>
        <dbReference type="Proteomes" id="UP000501753"/>
    </source>
</evidence>
<name>A0A3S9ZF66_STRGD</name>
<dbReference type="SMART" id="SM01043">
    <property type="entry name" value="BTAD"/>
    <property type="match status" value="1"/>
</dbReference>
<dbReference type="InterPro" id="IPR016032">
    <property type="entry name" value="Sig_transdc_resp-reg_C-effctor"/>
</dbReference>
<dbReference type="Pfam" id="PF00931">
    <property type="entry name" value="NB-ARC"/>
    <property type="match status" value="1"/>
</dbReference>
<dbReference type="PANTHER" id="PTHR35807">
    <property type="entry name" value="TRANSCRIPTIONAL REGULATOR REDD-RELATED"/>
    <property type="match status" value="1"/>
</dbReference>
<dbReference type="Gene3D" id="1.25.40.10">
    <property type="entry name" value="Tetratricopeptide repeat domain"/>
    <property type="match status" value="2"/>
</dbReference>
<keyword evidence="5" id="KW-0804">Transcription</keyword>
<keyword evidence="4 6" id="KW-0238">DNA-binding</keyword>
<evidence type="ECO:0000256" key="1">
    <source>
        <dbReference type="ARBA" id="ARBA00005820"/>
    </source>
</evidence>
<feature type="domain" description="OmpR/PhoB-type" evidence="8">
    <location>
        <begin position="7"/>
        <end position="111"/>
    </location>
</feature>
<proteinExistence type="inferred from homology"/>
<dbReference type="InterPro" id="IPR011990">
    <property type="entry name" value="TPR-like_helical_dom_sf"/>
</dbReference>
<dbReference type="SUPFAM" id="SSF52540">
    <property type="entry name" value="P-loop containing nucleoside triphosphate hydrolases"/>
    <property type="match status" value="1"/>
</dbReference>
<dbReference type="GO" id="GO:0006355">
    <property type="term" value="P:regulation of DNA-templated transcription"/>
    <property type="evidence" value="ECO:0007669"/>
    <property type="project" value="InterPro"/>
</dbReference>
<dbReference type="OrthoDB" id="581105at2"/>
<evidence type="ECO:0000256" key="3">
    <source>
        <dbReference type="ARBA" id="ARBA00023015"/>
    </source>
</evidence>
<evidence type="ECO:0000256" key="4">
    <source>
        <dbReference type="ARBA" id="ARBA00023125"/>
    </source>
</evidence>
<dbReference type="PROSITE" id="PS51755">
    <property type="entry name" value="OMPR_PHOB"/>
    <property type="match status" value="1"/>
</dbReference>
<dbReference type="AlphaFoldDB" id="A0A3S9ZF66"/>
<dbReference type="InterPro" id="IPR051677">
    <property type="entry name" value="AfsR-DnrI-RedD_regulator"/>
</dbReference>
<dbReference type="InterPro" id="IPR027417">
    <property type="entry name" value="P-loop_NTPase"/>
</dbReference>
<dbReference type="Gene3D" id="3.40.50.300">
    <property type="entry name" value="P-loop containing nucleotide triphosphate hydrolases"/>
    <property type="match status" value="1"/>
</dbReference>
<evidence type="ECO:0000256" key="6">
    <source>
        <dbReference type="PROSITE-ProRule" id="PRU01091"/>
    </source>
</evidence>
<dbReference type="SMART" id="SM00862">
    <property type="entry name" value="Trans_reg_C"/>
    <property type="match status" value="1"/>
</dbReference>
<reference evidence="9 11" key="2">
    <citation type="submission" date="2018-12" db="EMBL/GenBank/DDBJ databases">
        <title>Streptomyces griseoviridis F1-27 complete genome.</title>
        <authorList>
            <person name="Mariita R.M."/>
            <person name="Sello J.K."/>
        </authorList>
    </citation>
    <scope>NUCLEOTIDE SEQUENCE [LARGE SCALE GENOMIC DNA]</scope>
    <source>
        <strain evidence="9 11">F1-27</strain>
    </source>
</reference>
<evidence type="ECO:0000256" key="5">
    <source>
        <dbReference type="ARBA" id="ARBA00023163"/>
    </source>
</evidence>
<dbReference type="InterPro" id="IPR036388">
    <property type="entry name" value="WH-like_DNA-bd_sf"/>
</dbReference>
<evidence type="ECO:0000259" key="8">
    <source>
        <dbReference type="PROSITE" id="PS51755"/>
    </source>
</evidence>
<sequence length="973" mass="105179">MTTLHGVEDRTPASLRFSLLGPPRAWHAGRELSLGPPQQRALLTLLLLHRGRTVDIDALVDGVWGDAPPAGAVPVVRTYVSRLRKLLEPDRSPGDAFRVLVSAGRGYALRTDTVVSDLDEFEEAVAEARADRNSGELESCARLLRTVLAAWQGTPLAGVPGPYAQAARDRLTEQRLSALEFCLRVELDLGRHESVVTELVALRDACPLREGVSELLLIALARCGRKAEALEAYARTRRTLVRELGVEPGPSLRAVHAFLLADDPDLTPPPARRTVPAQRPAPAPAPDPQPPYPARPAHGVRPSQLPADSPLFTGRQTELAQADALLSKDEGPAAPVIGVIDGMAGAGKTTFAVHWAHQVAHRFPDGSLYVNLRGYDQDGAVMDPSAAIESCLTALGVPPSTVPEGLDAQAALYRSVLAGRRVLIVLDNARDTEQVRPLLPGTPGCLVIITSRSRLSGLVAGHGAHPLTLGLPSADEAHAMLVRRVGHARAAAEPVAADDIVNRCARLPLALAIVASRAARHPGFRLADIAAELRADHGSLDAFTGGDAQTDARAVFSWSYHALAPQAAALFRRLALHPGPDVTSPAAAALLGVDIRRARALLVELTGTSLIAERAPGRFVFHDLLRAYAAELADAEDSEESRRAALRRLHDHYLHTAHHASLTLGPFRETIALPPALADSAPLTFRGKRQATAWLRAERHVLRAVIESAAAGGFEDHAWRTAFSLELYLDRLGYWHDLMEINRTALACAVVLGDRNGQAHAHRALGFSHTRFGQRDEARAHLERALRLFGETEDTLGAARAHRQLAFLANDEGDHTVALLHYREAHTLYLRHGHRSGEAGVLNEVGWTYILLGEAERALEHCEKAVALHQEIGDPNGEAAAQDSVGYAHHHLGHHDASLGPYRRALDLYREIGDRYLEADTLRHIGDAHHAAGRPEAAREAWAAALVLLEEAGHPDADALRRAMRRQEGPPPR</sequence>
<dbReference type="InterPro" id="IPR005158">
    <property type="entry name" value="BTAD"/>
</dbReference>
<evidence type="ECO:0000313" key="10">
    <source>
        <dbReference type="EMBL" id="QCN86645.1"/>
    </source>
</evidence>
<feature type="compositionally biased region" description="Pro residues" evidence="7">
    <location>
        <begin position="279"/>
        <end position="294"/>
    </location>
</feature>
<evidence type="ECO:0000313" key="9">
    <source>
        <dbReference type="EMBL" id="AZS86491.1"/>
    </source>
</evidence>
<dbReference type="CDD" id="cd15831">
    <property type="entry name" value="BTAD"/>
    <property type="match status" value="1"/>
</dbReference>
<reference evidence="10 12" key="1">
    <citation type="submission" date="2018-04" db="EMBL/GenBank/DDBJ databases">
        <title>Complete genome sequences of Streptomyces griseoviridis K61 and characterization of antagonistic properties of biological control agents.</title>
        <authorList>
            <person name="Mariita R.M."/>
            <person name="Sello J.K."/>
        </authorList>
    </citation>
    <scope>NUCLEOTIDE SEQUENCE [LARGE SCALE GENOMIC DNA]</scope>
    <source>
        <strain evidence="10 12">K61</strain>
    </source>
</reference>
<dbReference type="InterPro" id="IPR002182">
    <property type="entry name" value="NB-ARC"/>
</dbReference>
<comment type="similarity">
    <text evidence="1">Belongs to the AfsR/DnrI/RedD regulatory family.</text>
</comment>
<accession>A0A3S9ZF66</accession>
<dbReference type="Pfam" id="PF00486">
    <property type="entry name" value="Trans_reg_C"/>
    <property type="match status" value="1"/>
</dbReference>
<dbReference type="PANTHER" id="PTHR35807:SF1">
    <property type="entry name" value="TRANSCRIPTIONAL REGULATOR REDD"/>
    <property type="match status" value="1"/>
</dbReference>
<dbReference type="Proteomes" id="UP000271291">
    <property type="component" value="Chromosome"/>
</dbReference>
<dbReference type="Pfam" id="PF13424">
    <property type="entry name" value="TPR_12"/>
    <property type="match status" value="2"/>
</dbReference>
<keyword evidence="12" id="KW-1185">Reference proteome</keyword>
<dbReference type="Proteomes" id="UP000501753">
    <property type="component" value="Chromosome"/>
</dbReference>
<dbReference type="KEGG" id="sgd:ELQ87_21225"/>
<organism evidence="9 11">
    <name type="scientific">Streptomyces griseoviridis</name>
    <dbReference type="NCBI Taxonomy" id="45398"/>
    <lineage>
        <taxon>Bacteria</taxon>
        <taxon>Bacillati</taxon>
        <taxon>Actinomycetota</taxon>
        <taxon>Actinomycetes</taxon>
        <taxon>Kitasatosporales</taxon>
        <taxon>Streptomycetaceae</taxon>
        <taxon>Streptomyces</taxon>
    </lineage>
</organism>
<dbReference type="EMBL" id="CP034687">
    <property type="protein sequence ID" value="AZS86491.1"/>
    <property type="molecule type" value="Genomic_DNA"/>
</dbReference>
<dbReference type="GO" id="GO:0000160">
    <property type="term" value="P:phosphorelay signal transduction system"/>
    <property type="evidence" value="ECO:0007669"/>
    <property type="project" value="UniProtKB-KW"/>
</dbReference>
<dbReference type="Pfam" id="PF03704">
    <property type="entry name" value="BTAD"/>
    <property type="match status" value="1"/>
</dbReference>
<evidence type="ECO:0000256" key="7">
    <source>
        <dbReference type="SAM" id="MobiDB-lite"/>
    </source>
</evidence>
<dbReference type="PRINTS" id="PR00364">
    <property type="entry name" value="DISEASERSIST"/>
</dbReference>
<evidence type="ECO:0000313" key="11">
    <source>
        <dbReference type="Proteomes" id="UP000271291"/>
    </source>
</evidence>
<dbReference type="InterPro" id="IPR001867">
    <property type="entry name" value="OmpR/PhoB-type_DNA-bd"/>
</dbReference>
<feature type="region of interest" description="Disordered" evidence="7">
    <location>
        <begin position="263"/>
        <end position="311"/>
    </location>
</feature>
<dbReference type="SUPFAM" id="SSF46894">
    <property type="entry name" value="C-terminal effector domain of the bipartite response regulators"/>
    <property type="match status" value="1"/>
</dbReference>
<dbReference type="GO" id="GO:0043531">
    <property type="term" value="F:ADP binding"/>
    <property type="evidence" value="ECO:0007669"/>
    <property type="project" value="InterPro"/>
</dbReference>